<dbReference type="AlphaFoldDB" id="A0A1W0WUL1"/>
<dbReference type="PANTHER" id="PTHR12740">
    <property type="entry name" value="JNK1/MAPK8-ASSOCIATED MEMBRANE PROTEIN"/>
    <property type="match status" value="1"/>
</dbReference>
<gene>
    <name evidence="2" type="ORF">BV898_07139</name>
</gene>
<dbReference type="Proteomes" id="UP000192578">
    <property type="component" value="Unassembled WGS sequence"/>
</dbReference>
<proteinExistence type="predicted"/>
<keyword evidence="1" id="KW-0812">Transmembrane</keyword>
<feature type="transmembrane region" description="Helical" evidence="1">
    <location>
        <begin position="199"/>
        <end position="222"/>
    </location>
</feature>
<feature type="transmembrane region" description="Helical" evidence="1">
    <location>
        <begin position="97"/>
        <end position="119"/>
    </location>
</feature>
<dbReference type="InterPro" id="IPR008485">
    <property type="entry name" value="JAMP"/>
</dbReference>
<dbReference type="GO" id="GO:0036503">
    <property type="term" value="P:ERAD pathway"/>
    <property type="evidence" value="ECO:0007669"/>
    <property type="project" value="TreeGrafter"/>
</dbReference>
<evidence type="ECO:0000256" key="1">
    <source>
        <dbReference type="SAM" id="Phobius"/>
    </source>
</evidence>
<protein>
    <submittedName>
        <fullName evidence="2">JNK1/MAPK8-associated membrane protein</fullName>
    </submittedName>
</protein>
<feature type="transmembrane region" description="Helical" evidence="1">
    <location>
        <begin position="67"/>
        <end position="85"/>
    </location>
</feature>
<name>A0A1W0WUL1_HYPEX</name>
<keyword evidence="1" id="KW-0472">Membrane</keyword>
<evidence type="ECO:0000313" key="2">
    <source>
        <dbReference type="EMBL" id="OQV18886.1"/>
    </source>
</evidence>
<dbReference type="GO" id="GO:0016020">
    <property type="term" value="C:membrane"/>
    <property type="evidence" value="ECO:0007669"/>
    <property type="project" value="InterPro"/>
</dbReference>
<reference evidence="3" key="1">
    <citation type="submission" date="2017-01" db="EMBL/GenBank/DDBJ databases">
        <title>Comparative genomics of anhydrobiosis in the tardigrade Hypsibius dujardini.</title>
        <authorList>
            <person name="Yoshida Y."/>
            <person name="Koutsovoulos G."/>
            <person name="Laetsch D."/>
            <person name="Stevens L."/>
            <person name="Kumar S."/>
            <person name="Horikawa D."/>
            <person name="Ishino K."/>
            <person name="Komine S."/>
            <person name="Tomita M."/>
            <person name="Blaxter M."/>
            <person name="Arakawa K."/>
        </authorList>
    </citation>
    <scope>NUCLEOTIDE SEQUENCE [LARGE SCALE GENOMIC DNA]</scope>
    <source>
        <strain evidence="3">Z151</strain>
    </source>
</reference>
<sequence>MSYNLTSYTKYVQQRSAAVSCPGLYCGKTVLGSGELSECSACPRGSRPDPNDDICHPCVNTLFLYDWMYLAFMALLPLILNGAILDMVFRNWRKHTYVLLQLSNLCEAALAAFLTIVLFRSKEDGSFSIKSCGVNRLTDWYTLFFNPKPDYVNSVRCTQEIVYPLYSMVFAYIFFSLIFMLAFRGLLARSPWSHDLAKNAILASLYQYPVWLVMHACLAGVIYYVFPYASVVLSVVSSTVQYAITPDQTVSKLCRKLFTSPHSLTILLLHWLVLAFGVLSLAHFPSLIASYAVFLSCIPVPTVVYISTIRFTDPTKYYDYFE</sequence>
<dbReference type="OrthoDB" id="5920264at2759"/>
<evidence type="ECO:0000313" key="3">
    <source>
        <dbReference type="Proteomes" id="UP000192578"/>
    </source>
</evidence>
<accession>A0A1W0WUL1</accession>
<dbReference type="Pfam" id="PF05571">
    <property type="entry name" value="JAMP"/>
    <property type="match status" value="1"/>
</dbReference>
<feature type="transmembrane region" description="Helical" evidence="1">
    <location>
        <begin position="169"/>
        <end position="187"/>
    </location>
</feature>
<dbReference type="GO" id="GO:0006986">
    <property type="term" value="P:response to unfolded protein"/>
    <property type="evidence" value="ECO:0007669"/>
    <property type="project" value="InterPro"/>
</dbReference>
<keyword evidence="3" id="KW-1185">Reference proteome</keyword>
<comment type="caution">
    <text evidence="2">The sequence shown here is derived from an EMBL/GenBank/DDBJ whole genome shotgun (WGS) entry which is preliminary data.</text>
</comment>
<organism evidence="2 3">
    <name type="scientific">Hypsibius exemplaris</name>
    <name type="common">Freshwater tardigrade</name>
    <dbReference type="NCBI Taxonomy" id="2072580"/>
    <lineage>
        <taxon>Eukaryota</taxon>
        <taxon>Metazoa</taxon>
        <taxon>Ecdysozoa</taxon>
        <taxon>Tardigrada</taxon>
        <taxon>Eutardigrada</taxon>
        <taxon>Parachela</taxon>
        <taxon>Hypsibioidea</taxon>
        <taxon>Hypsibiidae</taxon>
        <taxon>Hypsibius</taxon>
    </lineage>
</organism>
<feature type="transmembrane region" description="Helical" evidence="1">
    <location>
        <begin position="264"/>
        <end position="282"/>
    </location>
</feature>
<dbReference type="PANTHER" id="PTHR12740:SF4">
    <property type="entry name" value="JNK1_MAPK8-ASSOCIATED MEMBRANE PROTEIN"/>
    <property type="match status" value="1"/>
</dbReference>
<keyword evidence="1" id="KW-1133">Transmembrane helix</keyword>
<feature type="transmembrane region" description="Helical" evidence="1">
    <location>
        <begin position="288"/>
        <end position="306"/>
    </location>
</feature>
<dbReference type="EMBL" id="MTYJ01000045">
    <property type="protein sequence ID" value="OQV18886.1"/>
    <property type="molecule type" value="Genomic_DNA"/>
</dbReference>
<dbReference type="GO" id="GO:0031625">
    <property type="term" value="F:ubiquitin protein ligase binding"/>
    <property type="evidence" value="ECO:0007669"/>
    <property type="project" value="TreeGrafter"/>
</dbReference>